<comment type="caution">
    <text evidence="2">The sequence shown here is derived from an EMBL/GenBank/DDBJ whole genome shotgun (WGS) entry which is preliminary data.</text>
</comment>
<evidence type="ECO:0000256" key="1">
    <source>
        <dbReference type="SAM" id="SignalP"/>
    </source>
</evidence>
<evidence type="ECO:0008006" key="4">
    <source>
        <dbReference type="Google" id="ProtNLM"/>
    </source>
</evidence>
<dbReference type="EMBL" id="JAQOMS010000002">
    <property type="protein sequence ID" value="MDC2890349.1"/>
    <property type="molecule type" value="Genomic_DNA"/>
</dbReference>
<dbReference type="RefSeq" id="WP_272181563.1">
    <property type="nucleotide sequence ID" value="NZ_JAQOMS010000002.1"/>
</dbReference>
<accession>A0ABT5FGJ8</accession>
<gene>
    <name evidence="2" type="ORF">PN838_18295</name>
</gene>
<proteinExistence type="predicted"/>
<evidence type="ECO:0000313" key="3">
    <source>
        <dbReference type="Proteomes" id="UP001528411"/>
    </source>
</evidence>
<protein>
    <recommendedName>
        <fullName evidence="4">Fibronectin type-III domain-containing protein</fullName>
    </recommendedName>
</protein>
<reference evidence="2 3" key="1">
    <citation type="submission" date="2023-01" db="EMBL/GenBank/DDBJ databases">
        <title>Psychrosphaera sp. nov., isolated from marine algae.</title>
        <authorList>
            <person name="Bayburt H."/>
            <person name="Choi B.J."/>
            <person name="Kim J.M."/>
            <person name="Choi D.G."/>
            <person name="Jeon C.O."/>
        </authorList>
    </citation>
    <scope>NUCLEOTIDE SEQUENCE [LARGE SCALE GENOMIC DNA]</scope>
    <source>
        <strain evidence="2 3">G1-22</strain>
    </source>
</reference>
<evidence type="ECO:0000313" key="2">
    <source>
        <dbReference type="EMBL" id="MDC2890349.1"/>
    </source>
</evidence>
<feature type="signal peptide" evidence="1">
    <location>
        <begin position="1"/>
        <end position="31"/>
    </location>
</feature>
<organism evidence="2 3">
    <name type="scientific">Psychrosphaera algicola</name>
    <dbReference type="NCBI Taxonomy" id="3023714"/>
    <lineage>
        <taxon>Bacteria</taxon>
        <taxon>Pseudomonadati</taxon>
        <taxon>Pseudomonadota</taxon>
        <taxon>Gammaproteobacteria</taxon>
        <taxon>Alteromonadales</taxon>
        <taxon>Pseudoalteromonadaceae</taxon>
        <taxon>Psychrosphaera</taxon>
    </lineage>
</organism>
<keyword evidence="1" id="KW-0732">Signal</keyword>
<feature type="chain" id="PRO_5047373063" description="Fibronectin type-III domain-containing protein" evidence="1">
    <location>
        <begin position="32"/>
        <end position="156"/>
    </location>
</feature>
<name>A0ABT5FGJ8_9GAMM</name>
<sequence length="156" mass="16788">MNIFKGKLKVIDISLRVCISVLTLMASNVYASVSAPATDPTGDFKVTWTNTASSTSSSCNGNAYEVKEYKNGSYQRQLNISSTSQKYVDIYDRDEATYRYDVKYRSCSGSAKSMLVAGSATVLVIESSINSGFGASGHDPDISYGANDETIGLTPE</sequence>
<keyword evidence="3" id="KW-1185">Reference proteome</keyword>
<dbReference type="Proteomes" id="UP001528411">
    <property type="component" value="Unassembled WGS sequence"/>
</dbReference>